<dbReference type="OrthoDB" id="5569309at2759"/>
<evidence type="ECO:0000256" key="1">
    <source>
        <dbReference type="SAM" id="MobiDB-lite"/>
    </source>
</evidence>
<sequence length="84" mass="9350">RKTEVQAAREAKEAERQQTRCQLGTTTVFMGSLNSKAKEDLKDIAFVLGLALEVNKDDLAASIKSHFNSHPGLSDDPRYQGLFR</sequence>
<accession>A0A6A4HLR6</accession>
<protein>
    <submittedName>
        <fullName evidence="2">Uncharacterized protein</fullName>
    </submittedName>
</protein>
<dbReference type="Proteomes" id="UP000799118">
    <property type="component" value="Unassembled WGS sequence"/>
</dbReference>
<evidence type="ECO:0000313" key="2">
    <source>
        <dbReference type="EMBL" id="KAE9398014.1"/>
    </source>
</evidence>
<gene>
    <name evidence="2" type="ORF">BT96DRAFT_822586</name>
</gene>
<keyword evidence="3" id="KW-1185">Reference proteome</keyword>
<evidence type="ECO:0000313" key="3">
    <source>
        <dbReference type="Proteomes" id="UP000799118"/>
    </source>
</evidence>
<feature type="region of interest" description="Disordered" evidence="1">
    <location>
        <begin position="65"/>
        <end position="84"/>
    </location>
</feature>
<proteinExistence type="predicted"/>
<reference evidence="2" key="1">
    <citation type="journal article" date="2019" name="Environ. Microbiol.">
        <title>Fungal ecological strategies reflected in gene transcription - a case study of two litter decomposers.</title>
        <authorList>
            <person name="Barbi F."/>
            <person name="Kohler A."/>
            <person name="Barry K."/>
            <person name="Baskaran P."/>
            <person name="Daum C."/>
            <person name="Fauchery L."/>
            <person name="Ihrmark K."/>
            <person name="Kuo A."/>
            <person name="LaButti K."/>
            <person name="Lipzen A."/>
            <person name="Morin E."/>
            <person name="Grigoriev I.V."/>
            <person name="Henrissat B."/>
            <person name="Lindahl B."/>
            <person name="Martin F."/>
        </authorList>
    </citation>
    <scope>NUCLEOTIDE SEQUENCE</scope>
    <source>
        <strain evidence="2">JB14</strain>
    </source>
</reference>
<organism evidence="2 3">
    <name type="scientific">Gymnopus androsaceus JB14</name>
    <dbReference type="NCBI Taxonomy" id="1447944"/>
    <lineage>
        <taxon>Eukaryota</taxon>
        <taxon>Fungi</taxon>
        <taxon>Dikarya</taxon>
        <taxon>Basidiomycota</taxon>
        <taxon>Agaricomycotina</taxon>
        <taxon>Agaricomycetes</taxon>
        <taxon>Agaricomycetidae</taxon>
        <taxon>Agaricales</taxon>
        <taxon>Marasmiineae</taxon>
        <taxon>Omphalotaceae</taxon>
        <taxon>Gymnopus</taxon>
    </lineage>
</organism>
<dbReference type="AlphaFoldDB" id="A0A6A4HLR6"/>
<dbReference type="EMBL" id="ML769489">
    <property type="protein sequence ID" value="KAE9398014.1"/>
    <property type="molecule type" value="Genomic_DNA"/>
</dbReference>
<name>A0A6A4HLR6_9AGAR</name>
<feature type="non-terminal residue" evidence="2">
    <location>
        <position position="1"/>
    </location>
</feature>